<evidence type="ECO:0000256" key="1">
    <source>
        <dbReference type="ARBA" id="ARBA00002190"/>
    </source>
</evidence>
<dbReference type="GO" id="GO:0003677">
    <property type="term" value="F:DNA binding"/>
    <property type="evidence" value="ECO:0007669"/>
    <property type="project" value="UniProtKB-KW"/>
</dbReference>
<reference evidence="7 8" key="1">
    <citation type="submission" date="2019-02" db="EMBL/GenBank/DDBJ databases">
        <title>Bacterial novel species Emticicia sp. 17J42-9 isolated from soil.</title>
        <authorList>
            <person name="Jung H.-Y."/>
        </authorList>
    </citation>
    <scope>NUCLEOTIDE SEQUENCE [LARGE SCALE GENOMIC DNA]</scope>
    <source>
        <strain evidence="7 8">17J42-9</strain>
    </source>
</reference>
<dbReference type="RefSeq" id="WP_130023409.1">
    <property type="nucleotide sequence ID" value="NZ_SEWF01000044.1"/>
</dbReference>
<evidence type="ECO:0000256" key="6">
    <source>
        <dbReference type="SAM" id="Phobius"/>
    </source>
</evidence>
<sequence length="87" mass="10410">MGKHLQEIYGYSLSASELTSITDKVLPMLREWQMRPLSPLIFFLRVSNEITIFVFIKSLFSYFRYTKKIAQDLHRICTDFLHFLDFI</sequence>
<dbReference type="OrthoDB" id="155624at2"/>
<name>A0A4Q5LUW5_9BACT</name>
<evidence type="ECO:0000256" key="4">
    <source>
        <dbReference type="ARBA" id="ARBA00023125"/>
    </source>
</evidence>
<evidence type="ECO:0000313" key="8">
    <source>
        <dbReference type="Proteomes" id="UP000293162"/>
    </source>
</evidence>
<keyword evidence="3" id="KW-0815">Transposition</keyword>
<keyword evidence="6" id="KW-0472">Membrane</keyword>
<organism evidence="7 8">
    <name type="scientific">Emticicia agri</name>
    <dbReference type="NCBI Taxonomy" id="2492393"/>
    <lineage>
        <taxon>Bacteria</taxon>
        <taxon>Pseudomonadati</taxon>
        <taxon>Bacteroidota</taxon>
        <taxon>Cytophagia</taxon>
        <taxon>Cytophagales</taxon>
        <taxon>Leadbetterellaceae</taxon>
        <taxon>Emticicia</taxon>
    </lineage>
</organism>
<evidence type="ECO:0000256" key="3">
    <source>
        <dbReference type="ARBA" id="ARBA00022578"/>
    </source>
</evidence>
<dbReference type="AlphaFoldDB" id="A0A4Q5LUW5"/>
<comment type="function">
    <text evidence="1">Required for the transposition of the insertion element.</text>
</comment>
<dbReference type="GO" id="GO:0006313">
    <property type="term" value="P:DNA transposition"/>
    <property type="evidence" value="ECO:0007669"/>
    <property type="project" value="InterPro"/>
</dbReference>
<evidence type="ECO:0000256" key="2">
    <source>
        <dbReference type="ARBA" id="ARBA00010961"/>
    </source>
</evidence>
<keyword evidence="4" id="KW-0238">DNA-binding</keyword>
<keyword evidence="6" id="KW-0812">Transmembrane</keyword>
<keyword evidence="5" id="KW-0233">DNA recombination</keyword>
<dbReference type="Pfam" id="PF00872">
    <property type="entry name" value="Transposase_mut"/>
    <property type="match status" value="1"/>
</dbReference>
<accession>A0A4Q5LUW5</accession>
<protein>
    <recommendedName>
        <fullName evidence="9">Mutator family transposase</fullName>
    </recommendedName>
</protein>
<evidence type="ECO:0008006" key="9">
    <source>
        <dbReference type="Google" id="ProtNLM"/>
    </source>
</evidence>
<keyword evidence="6" id="KW-1133">Transmembrane helix</keyword>
<keyword evidence="8" id="KW-1185">Reference proteome</keyword>
<dbReference type="InterPro" id="IPR001207">
    <property type="entry name" value="Transposase_mutator"/>
</dbReference>
<comment type="similarity">
    <text evidence="2">Belongs to the transposase mutator family.</text>
</comment>
<gene>
    <name evidence="7" type="ORF">EWM59_21970</name>
</gene>
<proteinExistence type="inferred from homology"/>
<dbReference type="GO" id="GO:0004803">
    <property type="term" value="F:transposase activity"/>
    <property type="evidence" value="ECO:0007669"/>
    <property type="project" value="InterPro"/>
</dbReference>
<dbReference type="EMBL" id="SEWF01000044">
    <property type="protein sequence ID" value="RYU93496.1"/>
    <property type="molecule type" value="Genomic_DNA"/>
</dbReference>
<evidence type="ECO:0000313" key="7">
    <source>
        <dbReference type="EMBL" id="RYU93496.1"/>
    </source>
</evidence>
<dbReference type="Proteomes" id="UP000293162">
    <property type="component" value="Unassembled WGS sequence"/>
</dbReference>
<comment type="caution">
    <text evidence="7">The sequence shown here is derived from an EMBL/GenBank/DDBJ whole genome shotgun (WGS) entry which is preliminary data.</text>
</comment>
<feature type="transmembrane region" description="Helical" evidence="6">
    <location>
        <begin position="37"/>
        <end position="60"/>
    </location>
</feature>
<evidence type="ECO:0000256" key="5">
    <source>
        <dbReference type="ARBA" id="ARBA00023172"/>
    </source>
</evidence>